<keyword evidence="2" id="KW-1185">Reference proteome</keyword>
<dbReference type="EMBL" id="CM056744">
    <property type="protein sequence ID" value="KAJ8664539.1"/>
    <property type="molecule type" value="Genomic_DNA"/>
</dbReference>
<protein>
    <submittedName>
        <fullName evidence="1">Uncharacterized protein</fullName>
    </submittedName>
</protein>
<evidence type="ECO:0000313" key="1">
    <source>
        <dbReference type="EMBL" id="KAJ8664539.1"/>
    </source>
</evidence>
<organism evidence="1 2">
    <name type="scientific">Eretmocerus hayati</name>
    <dbReference type="NCBI Taxonomy" id="131215"/>
    <lineage>
        <taxon>Eukaryota</taxon>
        <taxon>Metazoa</taxon>
        <taxon>Ecdysozoa</taxon>
        <taxon>Arthropoda</taxon>
        <taxon>Hexapoda</taxon>
        <taxon>Insecta</taxon>
        <taxon>Pterygota</taxon>
        <taxon>Neoptera</taxon>
        <taxon>Endopterygota</taxon>
        <taxon>Hymenoptera</taxon>
        <taxon>Apocrita</taxon>
        <taxon>Proctotrupomorpha</taxon>
        <taxon>Chalcidoidea</taxon>
        <taxon>Aphelinidae</taxon>
        <taxon>Aphelininae</taxon>
        <taxon>Eretmocerus</taxon>
    </lineage>
</organism>
<gene>
    <name evidence="1" type="ORF">QAD02_006201</name>
</gene>
<evidence type="ECO:0000313" key="2">
    <source>
        <dbReference type="Proteomes" id="UP001239111"/>
    </source>
</evidence>
<sequence>MAFTTFLIHLAVLCTALKNLHGEPLAGVAVAKVEENEFNAAASIVYLDPTSPVNDRHFCSGTLISPKHILTSHHCTIKKNPKNIAIFLGSPDVKWHRQYHADKIIAYNFWFHKKYNKLQDLDIYDASIITLKEEVNPEDVKPVTIRYDSYENLKESGAVVMGWSSPQSDKKLEELKKASVTFINEKECQKLTVLKFPGEKKILCSIATPPVGIKVDDRGGPLLDLKKRLIGINLAVSLTKQGNPDYVVHVHSNVRYFQEFINEIINSP</sequence>
<comment type="caution">
    <text evidence="1">The sequence shown here is derived from an EMBL/GenBank/DDBJ whole genome shotgun (WGS) entry which is preliminary data.</text>
</comment>
<name>A0ACC2N0C4_9HYME</name>
<dbReference type="Proteomes" id="UP001239111">
    <property type="component" value="Chromosome 4"/>
</dbReference>
<accession>A0ACC2N0C4</accession>
<proteinExistence type="predicted"/>
<reference evidence="1" key="1">
    <citation type="submission" date="2023-04" db="EMBL/GenBank/DDBJ databases">
        <title>A chromosome-level genome assembly of the parasitoid wasp Eretmocerus hayati.</title>
        <authorList>
            <person name="Zhong Y."/>
            <person name="Liu S."/>
            <person name="Liu Y."/>
        </authorList>
    </citation>
    <scope>NUCLEOTIDE SEQUENCE</scope>
    <source>
        <strain evidence="1">ZJU_SS_LIU_2023</strain>
    </source>
</reference>